<comment type="caution">
    <text evidence="3">The sequence shown here is derived from an EMBL/GenBank/DDBJ whole genome shotgun (WGS) entry which is preliminary data.</text>
</comment>
<evidence type="ECO:0008006" key="5">
    <source>
        <dbReference type="Google" id="ProtNLM"/>
    </source>
</evidence>
<dbReference type="AlphaFoldDB" id="A0A444ZT22"/>
<evidence type="ECO:0000256" key="1">
    <source>
        <dbReference type="ARBA" id="ARBA00022737"/>
    </source>
</evidence>
<dbReference type="EMBL" id="SDMP01000013">
    <property type="protein sequence ID" value="RYR17308.1"/>
    <property type="molecule type" value="Genomic_DNA"/>
</dbReference>
<dbReference type="Pfam" id="PF01535">
    <property type="entry name" value="PPR"/>
    <property type="match status" value="6"/>
</dbReference>
<proteinExistence type="predicted"/>
<dbReference type="GO" id="GO:0009451">
    <property type="term" value="P:RNA modification"/>
    <property type="evidence" value="ECO:0007669"/>
    <property type="project" value="InterPro"/>
</dbReference>
<keyword evidence="4" id="KW-1185">Reference proteome</keyword>
<dbReference type="GO" id="GO:0003723">
    <property type="term" value="F:RNA binding"/>
    <property type="evidence" value="ECO:0007669"/>
    <property type="project" value="InterPro"/>
</dbReference>
<dbReference type="InterPro" id="IPR046848">
    <property type="entry name" value="E_motif"/>
</dbReference>
<keyword evidence="1" id="KW-0677">Repeat</keyword>
<dbReference type="InterPro" id="IPR011990">
    <property type="entry name" value="TPR-like_helical_dom_sf"/>
</dbReference>
<feature type="repeat" description="PPR" evidence="2">
    <location>
        <begin position="5"/>
        <end position="35"/>
    </location>
</feature>
<dbReference type="Pfam" id="PF20431">
    <property type="entry name" value="E_motif"/>
    <property type="match status" value="1"/>
</dbReference>
<evidence type="ECO:0000313" key="4">
    <source>
        <dbReference type="Proteomes" id="UP000289738"/>
    </source>
</evidence>
<protein>
    <recommendedName>
        <fullName evidence="5">Pentatricopeptide repeat-containing protein</fullName>
    </recommendedName>
</protein>
<feature type="repeat" description="PPR" evidence="2">
    <location>
        <begin position="174"/>
        <end position="208"/>
    </location>
</feature>
<dbReference type="Proteomes" id="UP000289738">
    <property type="component" value="Chromosome B03"/>
</dbReference>
<evidence type="ECO:0000256" key="2">
    <source>
        <dbReference type="PROSITE-ProRule" id="PRU00708"/>
    </source>
</evidence>
<dbReference type="InterPro" id="IPR002885">
    <property type="entry name" value="PPR_rpt"/>
</dbReference>
<feature type="repeat" description="PPR" evidence="2">
    <location>
        <begin position="236"/>
        <end position="270"/>
    </location>
</feature>
<organism evidence="3 4">
    <name type="scientific">Arachis hypogaea</name>
    <name type="common">Peanut</name>
    <dbReference type="NCBI Taxonomy" id="3818"/>
    <lineage>
        <taxon>Eukaryota</taxon>
        <taxon>Viridiplantae</taxon>
        <taxon>Streptophyta</taxon>
        <taxon>Embryophyta</taxon>
        <taxon>Tracheophyta</taxon>
        <taxon>Spermatophyta</taxon>
        <taxon>Magnoliopsida</taxon>
        <taxon>eudicotyledons</taxon>
        <taxon>Gunneridae</taxon>
        <taxon>Pentapetalae</taxon>
        <taxon>rosids</taxon>
        <taxon>fabids</taxon>
        <taxon>Fabales</taxon>
        <taxon>Fabaceae</taxon>
        <taxon>Papilionoideae</taxon>
        <taxon>50 kb inversion clade</taxon>
        <taxon>dalbergioids sensu lato</taxon>
        <taxon>Dalbergieae</taxon>
        <taxon>Pterocarpus clade</taxon>
        <taxon>Arachis</taxon>
    </lineage>
</organism>
<feature type="repeat" description="PPR" evidence="2">
    <location>
        <begin position="36"/>
        <end position="72"/>
    </location>
</feature>
<dbReference type="InterPro" id="IPR046960">
    <property type="entry name" value="PPR_At4g14850-like_plant"/>
</dbReference>
<feature type="repeat" description="PPR" evidence="2">
    <location>
        <begin position="337"/>
        <end position="371"/>
    </location>
</feature>
<dbReference type="Gene3D" id="1.25.40.10">
    <property type="entry name" value="Tetratricopeptide repeat domain"/>
    <property type="match status" value="4"/>
</dbReference>
<dbReference type="NCBIfam" id="TIGR00756">
    <property type="entry name" value="PPR"/>
    <property type="match status" value="6"/>
</dbReference>
<dbReference type="PROSITE" id="PS51375">
    <property type="entry name" value="PPR"/>
    <property type="match status" value="5"/>
</dbReference>
<dbReference type="Pfam" id="PF13041">
    <property type="entry name" value="PPR_2"/>
    <property type="match status" value="2"/>
</dbReference>
<reference evidence="3 4" key="1">
    <citation type="submission" date="2019-01" db="EMBL/GenBank/DDBJ databases">
        <title>Sequencing of cultivated peanut Arachis hypogaea provides insights into genome evolution and oil improvement.</title>
        <authorList>
            <person name="Chen X."/>
        </authorList>
    </citation>
    <scope>NUCLEOTIDE SEQUENCE [LARGE SCALE GENOMIC DNA]</scope>
    <source>
        <strain evidence="4">cv. Fuhuasheng</strain>
        <tissue evidence="3">Leaves</tissue>
    </source>
</reference>
<evidence type="ECO:0000313" key="3">
    <source>
        <dbReference type="EMBL" id="RYR17308.1"/>
    </source>
</evidence>
<dbReference type="PANTHER" id="PTHR47926:SF404">
    <property type="entry name" value="(PPR) REPEAT-CONTAINING PROTEIN, PUTATIVE-RELATED"/>
    <property type="match status" value="1"/>
</dbReference>
<dbReference type="STRING" id="3818.A0A444ZT22"/>
<dbReference type="FunFam" id="1.25.40.10:FF:001810">
    <property type="entry name" value="Pentatricopeptide repeat-containing protein mitochondrial"/>
    <property type="match status" value="1"/>
</dbReference>
<gene>
    <name evidence="3" type="ORF">Ahy_B03g062078</name>
</gene>
<dbReference type="PANTHER" id="PTHR47926">
    <property type="entry name" value="PENTATRICOPEPTIDE REPEAT-CONTAINING PROTEIN"/>
    <property type="match status" value="1"/>
</dbReference>
<name>A0A444ZT22_ARAHY</name>
<accession>A0A444ZT22</accession>
<sequence length="603" mass="66848">MPKRNVISWTAMLGGLGDAGRIGDARRLFDEMPEKNVISWNSMVAGLCGKRVGNVDEAYSLFQTMSEKNVVSWTAMIGGFTWNGLCAEALSLFLEMRLSNAIPNSETFISLAYACAGLGFPTLGKQLHAYIIVNGWKLDDYDGRLQRSPIRMYSAFGLMDSARSLLESDMNNCDEQSFNSMINGYIQAGELEKAEDLFHRLPIKNTNASTCMIAGYLSAGKVLKACNLFDNMVDKDSLAWTSMIYGYVENELIAEAIDLFVEMMADGVMPINSTFSVLFGAIGSIAYLEQGCQLHAMQLKTIYDYDFILDNSLISMYAKCGEIEDAYKIFSSMYYRDKISWNTMIMGFGDHGRASEALKEYKIMHEYGINPDGVTFLGVLTACANAGLVDKGLELFRAMFNIHGLQPGPEHCISMINLLGRAGKVKDAEEFVLGFPIEPNYAIWGALLAVCGLGKTDVDVVARHAAKRLLELDPLNIPGHVALCNVYAAKDCHIEGTSLRKEMRLKGMRKRPGCSWILVKVIKTRYHFTDQMKEAMNYINQLQSNVKEPTSKRDKLKKLSSSVVNPHLAAAASTSFSVQLNNIGADDDEGMIEITCCCSYTRE</sequence>